<feature type="compositionally biased region" description="Polar residues" evidence="1">
    <location>
        <begin position="202"/>
        <end position="222"/>
    </location>
</feature>
<feature type="compositionally biased region" description="Polar residues" evidence="1">
    <location>
        <begin position="82"/>
        <end position="91"/>
    </location>
</feature>
<gene>
    <name evidence="2" type="ORF">EJ06DRAFT_553332</name>
</gene>
<dbReference type="EMBL" id="ML996688">
    <property type="protein sequence ID" value="KAF2404460.1"/>
    <property type="molecule type" value="Genomic_DNA"/>
</dbReference>
<feature type="region of interest" description="Disordered" evidence="1">
    <location>
        <begin position="1"/>
        <end position="25"/>
    </location>
</feature>
<feature type="region of interest" description="Disordered" evidence="1">
    <location>
        <begin position="74"/>
        <end position="93"/>
    </location>
</feature>
<feature type="region of interest" description="Disordered" evidence="1">
    <location>
        <begin position="197"/>
        <end position="246"/>
    </location>
</feature>
<evidence type="ECO:0000313" key="3">
    <source>
        <dbReference type="Proteomes" id="UP000799640"/>
    </source>
</evidence>
<dbReference type="AlphaFoldDB" id="A0A6G1I842"/>
<name>A0A6G1I842_9PEZI</name>
<protein>
    <submittedName>
        <fullName evidence="2">Uncharacterized protein</fullName>
    </submittedName>
</protein>
<sequence length="261" mass="27150">MESSGAAPSPDPVRPSNSESGKELSPFCSKCRKLFSSGGASSTTGRAVRRMWRNGLWLSQCEACTASCDRYKKNNRKRKGSKTQGPASNTKATKRLKTANVTGNTIATSNAAAVGVGMLSSSYAGPVGISPFAPSTLGASEHYFGAPYPESQPARTTSLPYALDNPGLLTGILARSTQAARTLDANGFPAVSLGAGVPGPITPSTQDPADSHTLTHTVNNSVVDPGLQDPTEDPNPRISSNANWGPMRLVSSDGVEWTGIL</sequence>
<evidence type="ECO:0000313" key="2">
    <source>
        <dbReference type="EMBL" id="KAF2404460.1"/>
    </source>
</evidence>
<dbReference type="Proteomes" id="UP000799640">
    <property type="component" value="Unassembled WGS sequence"/>
</dbReference>
<reference evidence="2" key="1">
    <citation type="journal article" date="2020" name="Stud. Mycol.">
        <title>101 Dothideomycetes genomes: a test case for predicting lifestyles and emergence of pathogens.</title>
        <authorList>
            <person name="Haridas S."/>
            <person name="Albert R."/>
            <person name="Binder M."/>
            <person name="Bloem J."/>
            <person name="Labutti K."/>
            <person name="Salamov A."/>
            <person name="Andreopoulos B."/>
            <person name="Baker S."/>
            <person name="Barry K."/>
            <person name="Bills G."/>
            <person name="Bluhm B."/>
            <person name="Cannon C."/>
            <person name="Castanera R."/>
            <person name="Culley D."/>
            <person name="Daum C."/>
            <person name="Ezra D."/>
            <person name="Gonzalez J."/>
            <person name="Henrissat B."/>
            <person name="Kuo A."/>
            <person name="Liang C."/>
            <person name="Lipzen A."/>
            <person name="Lutzoni F."/>
            <person name="Magnuson J."/>
            <person name="Mondo S."/>
            <person name="Nolan M."/>
            <person name="Ohm R."/>
            <person name="Pangilinan J."/>
            <person name="Park H.-J."/>
            <person name="Ramirez L."/>
            <person name="Alfaro M."/>
            <person name="Sun H."/>
            <person name="Tritt A."/>
            <person name="Yoshinaga Y."/>
            <person name="Zwiers L.-H."/>
            <person name="Turgeon B."/>
            <person name="Goodwin S."/>
            <person name="Spatafora J."/>
            <person name="Crous P."/>
            <person name="Grigoriev I."/>
        </authorList>
    </citation>
    <scope>NUCLEOTIDE SEQUENCE</scope>
    <source>
        <strain evidence="2">CBS 262.69</strain>
    </source>
</reference>
<organism evidence="2 3">
    <name type="scientific">Trichodelitschia bisporula</name>
    <dbReference type="NCBI Taxonomy" id="703511"/>
    <lineage>
        <taxon>Eukaryota</taxon>
        <taxon>Fungi</taxon>
        <taxon>Dikarya</taxon>
        <taxon>Ascomycota</taxon>
        <taxon>Pezizomycotina</taxon>
        <taxon>Dothideomycetes</taxon>
        <taxon>Dothideomycetes incertae sedis</taxon>
        <taxon>Phaeotrichales</taxon>
        <taxon>Phaeotrichaceae</taxon>
        <taxon>Trichodelitschia</taxon>
    </lineage>
</organism>
<accession>A0A6G1I842</accession>
<proteinExistence type="predicted"/>
<evidence type="ECO:0000256" key="1">
    <source>
        <dbReference type="SAM" id="MobiDB-lite"/>
    </source>
</evidence>
<keyword evidence="3" id="KW-1185">Reference proteome</keyword>